<dbReference type="GO" id="GO:0006189">
    <property type="term" value="P:'de novo' IMP biosynthetic process"/>
    <property type="evidence" value="ECO:0007669"/>
    <property type="project" value="UniProtKB-UniRule"/>
</dbReference>
<gene>
    <name evidence="6" type="primary">purN</name>
    <name evidence="10" type="ORF">DEF24_19995</name>
</gene>
<feature type="compositionally biased region" description="Low complexity" evidence="7">
    <location>
        <begin position="200"/>
        <end position="210"/>
    </location>
</feature>
<evidence type="ECO:0000259" key="9">
    <source>
        <dbReference type="Pfam" id="PF00551"/>
    </source>
</evidence>
<comment type="caution">
    <text evidence="10">The sequence shown here is derived from an EMBL/GenBank/DDBJ whole genome shotgun (WGS) entry which is preliminary data.</text>
</comment>
<organism evidence="10 11">
    <name type="scientific">Marinitenerispora sediminis</name>
    <dbReference type="NCBI Taxonomy" id="1931232"/>
    <lineage>
        <taxon>Bacteria</taxon>
        <taxon>Bacillati</taxon>
        <taxon>Actinomycetota</taxon>
        <taxon>Actinomycetes</taxon>
        <taxon>Streptosporangiales</taxon>
        <taxon>Nocardiopsidaceae</taxon>
        <taxon>Marinitenerispora</taxon>
    </lineage>
</organism>
<dbReference type="HAMAP" id="MF_01930">
    <property type="entry name" value="PurN"/>
    <property type="match status" value="1"/>
</dbReference>
<evidence type="ECO:0000256" key="7">
    <source>
        <dbReference type="SAM" id="MobiDB-lite"/>
    </source>
</evidence>
<feature type="domain" description="Formyl transferase N-terminal" evidence="9">
    <location>
        <begin position="4"/>
        <end position="181"/>
    </location>
</feature>
<keyword evidence="2 6" id="KW-0808">Transferase</keyword>
<feature type="binding site" evidence="6">
    <location>
        <position position="106"/>
    </location>
    <ligand>
        <name>(6R)-10-formyltetrahydrofolate</name>
        <dbReference type="ChEBI" id="CHEBI:195366"/>
    </ligand>
</feature>
<dbReference type="PROSITE" id="PS00373">
    <property type="entry name" value="GART"/>
    <property type="match status" value="1"/>
</dbReference>
<comment type="function">
    <text evidence="6">Catalyzes the transfer of a formyl group from 10-formyltetrahydrofolate to 5-phospho-ribosyl-glycinamide (GAR), producing 5-phospho-ribosyl-N-formylglycinamide (FGAR) and tetrahydrofolate.</text>
</comment>
<dbReference type="Pfam" id="PF00551">
    <property type="entry name" value="Formyl_trans_N"/>
    <property type="match status" value="1"/>
</dbReference>
<evidence type="ECO:0000256" key="5">
    <source>
        <dbReference type="ARBA" id="ARBA00047664"/>
    </source>
</evidence>
<feature type="active site" description="Proton donor" evidence="6">
    <location>
        <position position="108"/>
    </location>
</feature>
<evidence type="ECO:0000256" key="4">
    <source>
        <dbReference type="ARBA" id="ARBA00038440"/>
    </source>
</evidence>
<evidence type="ECO:0000313" key="11">
    <source>
        <dbReference type="Proteomes" id="UP000253318"/>
    </source>
</evidence>
<proteinExistence type="inferred from homology"/>
<feature type="region of interest" description="Disordered" evidence="7">
    <location>
        <begin position="200"/>
        <end position="229"/>
    </location>
</feature>
<dbReference type="PANTHER" id="PTHR43369:SF2">
    <property type="entry name" value="PHOSPHORIBOSYLGLYCINAMIDE FORMYLTRANSFERASE"/>
    <property type="match status" value="1"/>
</dbReference>
<dbReference type="SUPFAM" id="SSF53328">
    <property type="entry name" value="Formyltransferase"/>
    <property type="match status" value="1"/>
</dbReference>
<comment type="similarity">
    <text evidence="4 6">Belongs to the GART family.</text>
</comment>
<feature type="binding site" evidence="6">
    <location>
        <begin position="13"/>
        <end position="15"/>
    </location>
    <ligand>
        <name>N(1)-(5-phospho-beta-D-ribosyl)glycinamide</name>
        <dbReference type="ChEBI" id="CHEBI:143788"/>
    </ligand>
</feature>
<dbReference type="GO" id="GO:0004644">
    <property type="term" value="F:phosphoribosylglycinamide formyltransferase activity"/>
    <property type="evidence" value="ECO:0007669"/>
    <property type="project" value="UniProtKB-UniRule"/>
</dbReference>
<keyword evidence="3 6" id="KW-0658">Purine biosynthesis</keyword>
<evidence type="ECO:0000313" key="10">
    <source>
        <dbReference type="EMBL" id="RCV53853.1"/>
    </source>
</evidence>
<evidence type="ECO:0000256" key="6">
    <source>
        <dbReference type="HAMAP-Rule" id="MF_01930"/>
    </source>
</evidence>
<dbReference type="NCBIfam" id="TIGR00639">
    <property type="entry name" value="PurN"/>
    <property type="match status" value="1"/>
</dbReference>
<comment type="catalytic activity">
    <reaction evidence="5 6">
        <text>N(1)-(5-phospho-beta-D-ribosyl)glycinamide + (6R)-10-formyltetrahydrofolate = N(2)-formyl-N(1)-(5-phospho-beta-D-ribosyl)glycinamide + (6S)-5,6,7,8-tetrahydrofolate + H(+)</text>
        <dbReference type="Rhea" id="RHEA:15053"/>
        <dbReference type="ChEBI" id="CHEBI:15378"/>
        <dbReference type="ChEBI" id="CHEBI:57453"/>
        <dbReference type="ChEBI" id="CHEBI:143788"/>
        <dbReference type="ChEBI" id="CHEBI:147286"/>
        <dbReference type="ChEBI" id="CHEBI:195366"/>
        <dbReference type="EC" id="2.1.2.2"/>
    </reaction>
</comment>
<dbReference type="GO" id="GO:0005829">
    <property type="term" value="C:cytosol"/>
    <property type="evidence" value="ECO:0007669"/>
    <property type="project" value="TreeGrafter"/>
</dbReference>
<feature type="compositionally biased region" description="Low complexity" evidence="7">
    <location>
        <begin position="220"/>
        <end position="229"/>
    </location>
</feature>
<evidence type="ECO:0000256" key="8">
    <source>
        <dbReference type="SAM" id="SignalP"/>
    </source>
</evidence>
<comment type="pathway">
    <text evidence="1 6">Purine metabolism; IMP biosynthesis via de novo pathway; N(2)-formyl-N(1)-(5-phospho-D-ribosyl)glycinamide from N(1)-(5-phospho-D-ribosyl)glycinamide (10-formyl THF route): step 1/1.</text>
</comment>
<accession>A0A368T179</accession>
<dbReference type="InterPro" id="IPR004607">
    <property type="entry name" value="GART"/>
</dbReference>
<dbReference type="AlphaFoldDB" id="A0A368T179"/>
<feature type="signal peptide" evidence="8">
    <location>
        <begin position="1"/>
        <end position="17"/>
    </location>
</feature>
<keyword evidence="11" id="KW-1185">Reference proteome</keyword>
<feature type="site" description="Raises pKa of active site His" evidence="6">
    <location>
        <position position="144"/>
    </location>
</feature>
<dbReference type="EC" id="2.1.2.2" evidence="6"/>
<keyword evidence="8" id="KW-0732">Signal</keyword>
<sequence length="229" mass="24141">MSARVVVLISGTGSNMAALLDAASDPAYGATIAAVGADREGTQGITRAAEAGVPTFVTPFSAYADRSRWNAALAERLAEYRPDLVVSAGFMRILGPEVLSAYLVINIHPALLPAFPGAHAVRDALAYGVRVTGATVHFVDEGVDTGPVIEQVVVRVEPDDDVASLHERIKQVERAMLVDVVGRLAREDWTLENRRVRWGAAGARSRAGSADGPGGRGTDDPGNGTEENR</sequence>
<name>A0A368T179_9ACTN</name>
<evidence type="ECO:0000256" key="1">
    <source>
        <dbReference type="ARBA" id="ARBA00005054"/>
    </source>
</evidence>
<dbReference type="EMBL" id="QEIN01000181">
    <property type="protein sequence ID" value="RCV53853.1"/>
    <property type="molecule type" value="Genomic_DNA"/>
</dbReference>
<dbReference type="CDD" id="cd08645">
    <property type="entry name" value="FMT_core_GART"/>
    <property type="match status" value="1"/>
</dbReference>
<reference evidence="10 11" key="1">
    <citation type="submission" date="2018-04" db="EMBL/GenBank/DDBJ databases">
        <title>Novel actinobacteria from marine sediment.</title>
        <authorList>
            <person name="Ng Z.Y."/>
            <person name="Tan G.Y.A."/>
        </authorList>
    </citation>
    <scope>NUCLEOTIDE SEQUENCE [LARGE SCALE GENOMIC DNA]</scope>
    <source>
        <strain evidence="10 11">TPS81</strain>
    </source>
</reference>
<dbReference type="OrthoDB" id="9806170at2"/>
<protein>
    <recommendedName>
        <fullName evidence="6">Phosphoribosylglycinamide formyltransferase</fullName>
        <ecNumber evidence="6">2.1.2.2</ecNumber>
    </recommendedName>
    <alternativeName>
        <fullName evidence="6">5'-phosphoribosylglycinamide transformylase</fullName>
    </alternativeName>
    <alternativeName>
        <fullName evidence="6">GAR transformylase</fullName>
        <shortName evidence="6">GART</shortName>
    </alternativeName>
</protein>
<feature type="binding site" evidence="6">
    <location>
        <position position="66"/>
    </location>
    <ligand>
        <name>(6R)-10-formyltetrahydrofolate</name>
        <dbReference type="ChEBI" id="CHEBI:195366"/>
    </ligand>
</feature>
<dbReference type="UniPathway" id="UPA00074">
    <property type="reaction ID" value="UER00126"/>
</dbReference>
<evidence type="ECO:0000256" key="3">
    <source>
        <dbReference type="ARBA" id="ARBA00022755"/>
    </source>
</evidence>
<feature type="binding site" evidence="6">
    <location>
        <begin position="91"/>
        <end position="94"/>
    </location>
    <ligand>
        <name>(6R)-10-formyltetrahydrofolate</name>
        <dbReference type="ChEBI" id="CHEBI:195366"/>
    </ligand>
</feature>
<dbReference type="Gene3D" id="3.40.50.170">
    <property type="entry name" value="Formyl transferase, N-terminal domain"/>
    <property type="match status" value="1"/>
</dbReference>
<dbReference type="Proteomes" id="UP000253318">
    <property type="component" value="Unassembled WGS sequence"/>
</dbReference>
<evidence type="ECO:0000256" key="2">
    <source>
        <dbReference type="ARBA" id="ARBA00022679"/>
    </source>
</evidence>
<dbReference type="InterPro" id="IPR001555">
    <property type="entry name" value="GART_AS"/>
</dbReference>
<dbReference type="FunFam" id="3.40.50.170:FF:000008">
    <property type="entry name" value="Phosphoribosylglycinamide formyltransferase"/>
    <property type="match status" value="1"/>
</dbReference>
<feature type="chain" id="PRO_5039650126" description="Phosphoribosylglycinamide formyltransferase" evidence="8">
    <location>
        <begin position="18"/>
        <end position="229"/>
    </location>
</feature>
<dbReference type="InterPro" id="IPR036477">
    <property type="entry name" value="Formyl_transf_N_sf"/>
</dbReference>
<dbReference type="PANTHER" id="PTHR43369">
    <property type="entry name" value="PHOSPHORIBOSYLGLYCINAMIDE FORMYLTRANSFERASE"/>
    <property type="match status" value="1"/>
</dbReference>
<dbReference type="InterPro" id="IPR002376">
    <property type="entry name" value="Formyl_transf_N"/>
</dbReference>
<dbReference type="RefSeq" id="WP_114399778.1">
    <property type="nucleotide sequence ID" value="NZ_QEIM01000153.1"/>
</dbReference>